<dbReference type="EMBL" id="JAEUBG010000347">
    <property type="protein sequence ID" value="KAH3688443.1"/>
    <property type="molecule type" value="Genomic_DNA"/>
</dbReference>
<organism evidence="1 2">
    <name type="scientific">Wickerhamomyces pijperi</name>
    <name type="common">Yeast</name>
    <name type="synonym">Pichia pijperi</name>
    <dbReference type="NCBI Taxonomy" id="599730"/>
    <lineage>
        <taxon>Eukaryota</taxon>
        <taxon>Fungi</taxon>
        <taxon>Dikarya</taxon>
        <taxon>Ascomycota</taxon>
        <taxon>Saccharomycotina</taxon>
        <taxon>Saccharomycetes</taxon>
        <taxon>Phaffomycetales</taxon>
        <taxon>Wickerhamomycetaceae</taxon>
        <taxon>Wickerhamomyces</taxon>
    </lineage>
</organism>
<accession>A0A9P8TQQ5</accession>
<protein>
    <submittedName>
        <fullName evidence="1">Uncharacterized protein</fullName>
    </submittedName>
</protein>
<keyword evidence="2" id="KW-1185">Reference proteome</keyword>
<evidence type="ECO:0000313" key="2">
    <source>
        <dbReference type="Proteomes" id="UP000774326"/>
    </source>
</evidence>
<dbReference type="AlphaFoldDB" id="A0A9P8TQQ5"/>
<evidence type="ECO:0000313" key="1">
    <source>
        <dbReference type="EMBL" id="KAH3688443.1"/>
    </source>
</evidence>
<name>A0A9P8TQQ5_WICPI</name>
<dbReference type="Proteomes" id="UP000774326">
    <property type="component" value="Unassembled WGS sequence"/>
</dbReference>
<sequence>MILRGIHLVLLRSISTTSSPSPSSIGTFKTPLSFKSRHLIRSSANVIKGPISSAGDWNSSWPKASRSMLKRGATRYTRHAMRSDNSYWPATLNSTTDSKILTNLLYDFSSFPNRKAYFFSSDS</sequence>
<comment type="caution">
    <text evidence="1">The sequence shown here is derived from an EMBL/GenBank/DDBJ whole genome shotgun (WGS) entry which is preliminary data.</text>
</comment>
<reference evidence="1" key="1">
    <citation type="journal article" date="2021" name="Open Biol.">
        <title>Shared evolutionary footprints suggest mitochondrial oxidative damage underlies multiple complex I losses in fungi.</title>
        <authorList>
            <person name="Schikora-Tamarit M.A."/>
            <person name="Marcet-Houben M."/>
            <person name="Nosek J."/>
            <person name="Gabaldon T."/>
        </authorList>
    </citation>
    <scope>NUCLEOTIDE SEQUENCE</scope>
    <source>
        <strain evidence="1">CBS2887</strain>
    </source>
</reference>
<proteinExistence type="predicted"/>
<reference evidence="1" key="2">
    <citation type="submission" date="2021-01" db="EMBL/GenBank/DDBJ databases">
        <authorList>
            <person name="Schikora-Tamarit M.A."/>
        </authorList>
    </citation>
    <scope>NUCLEOTIDE SEQUENCE</scope>
    <source>
        <strain evidence="1">CBS2887</strain>
    </source>
</reference>
<gene>
    <name evidence="1" type="ORF">WICPIJ_000582</name>
</gene>